<organism evidence="3 4">
    <name type="scientific">Kineosporia succinea</name>
    <dbReference type="NCBI Taxonomy" id="84632"/>
    <lineage>
        <taxon>Bacteria</taxon>
        <taxon>Bacillati</taxon>
        <taxon>Actinomycetota</taxon>
        <taxon>Actinomycetes</taxon>
        <taxon>Kineosporiales</taxon>
        <taxon>Kineosporiaceae</taxon>
        <taxon>Kineosporia</taxon>
    </lineage>
</organism>
<keyword evidence="1" id="KW-1133">Transmembrane helix</keyword>
<dbReference type="Proteomes" id="UP001235712">
    <property type="component" value="Unassembled WGS sequence"/>
</dbReference>
<keyword evidence="2" id="KW-0732">Signal</keyword>
<evidence type="ECO:0000313" key="4">
    <source>
        <dbReference type="Proteomes" id="UP001235712"/>
    </source>
</evidence>
<feature type="transmembrane region" description="Helical" evidence="1">
    <location>
        <begin position="712"/>
        <end position="729"/>
    </location>
</feature>
<accession>A0ABT9P9D4</accession>
<gene>
    <name evidence="3" type="ORF">J2S57_005058</name>
</gene>
<feature type="chain" id="PRO_5047059806" evidence="2">
    <location>
        <begin position="26"/>
        <end position="741"/>
    </location>
</feature>
<evidence type="ECO:0000256" key="2">
    <source>
        <dbReference type="SAM" id="SignalP"/>
    </source>
</evidence>
<keyword evidence="1" id="KW-0472">Membrane</keyword>
<dbReference type="RefSeq" id="WP_307247378.1">
    <property type="nucleotide sequence ID" value="NZ_JAUSQZ010000001.1"/>
</dbReference>
<name>A0ABT9P9D4_9ACTN</name>
<keyword evidence="4" id="KW-1185">Reference proteome</keyword>
<keyword evidence="1" id="KW-0812">Transmembrane</keyword>
<evidence type="ECO:0000256" key="1">
    <source>
        <dbReference type="SAM" id="Phobius"/>
    </source>
</evidence>
<protein>
    <submittedName>
        <fullName evidence="3">Uncharacterized protein</fullName>
    </submittedName>
</protein>
<reference evidence="3 4" key="1">
    <citation type="submission" date="2023-07" db="EMBL/GenBank/DDBJ databases">
        <title>Sequencing the genomes of 1000 actinobacteria strains.</title>
        <authorList>
            <person name="Klenk H.-P."/>
        </authorList>
    </citation>
    <scope>NUCLEOTIDE SEQUENCE [LARGE SCALE GENOMIC DNA]</scope>
    <source>
        <strain evidence="3 4">DSM 44388</strain>
    </source>
</reference>
<evidence type="ECO:0000313" key="3">
    <source>
        <dbReference type="EMBL" id="MDP9829309.1"/>
    </source>
</evidence>
<dbReference type="EMBL" id="JAUSQZ010000001">
    <property type="protein sequence ID" value="MDP9829309.1"/>
    <property type="molecule type" value="Genomic_DNA"/>
</dbReference>
<proteinExistence type="predicted"/>
<comment type="caution">
    <text evidence="3">The sequence shown here is derived from an EMBL/GenBank/DDBJ whole genome shotgun (WGS) entry which is preliminary data.</text>
</comment>
<sequence>MTHRALLGLVAGVLGAALLAPPAQAAPFAQAPHVLPAGAPAPSPTSPGLSADELAEVEDMMKSPLWQAVIDQWARFGDFSSSMNPATAVFEVPLVAGAGSGTSLSPEALANLLDDDRGARLRTERNLNAWTHVYDAGSNPALFAEVYGANPPTDRRLVLVSAMNFTKPSSAAGETPNLHGEQAVRYRIQLAVLEGLLAREKATKVQQDLGRADAIAQDVWDDQLAVATPREPCPSRCRKIIPKKVYAQNRVLSFAPYETKTNKKESAQIVARKKGKMVAIRKVQRATASAQGKQAAAQHTGALTTATGQSPPACQTPAGALSGGGGVLALALTAGCGESPLMDALASPSESALGGIDFTSLQMRYLSDSPGSGGLRYSFSGQELTSGYQSDDLATGAVATAADDLRTWIALTPEKFWVNLNPNEPERIVDADLGRTNAGKVMLEADFEMKRTEGALLDPDTRTGAAYWRELERIGSTCSTSRAWITPGRVEVRADGDSLYVLRAELDVKTAPVDLPDSDVDACPNESDAVVKAKDDLERRLILPEIVKAVNTAPQYAAVRRLFVTRVIAQWIRDRHAEGRPTSFDDVLDSGDLGLAPLTSGWKPLDVFDDYVKAFRSKEFTYTTTTTEGGERYRHTYVTGGVDLTTLKLTGISAEQMAQEHADLPGAVASSLERLTTSADGSTWLGGSVPLPERNLTQRLSDAFRGVTGSRLGTLLLVLGGLAVLVLGFRGGSRRRGRPAT</sequence>
<feature type="signal peptide" evidence="2">
    <location>
        <begin position="1"/>
        <end position="25"/>
    </location>
</feature>